<dbReference type="InterPro" id="IPR051172">
    <property type="entry name" value="Chlamydia_OmcB"/>
</dbReference>
<dbReference type="RefSeq" id="WP_258424138.1">
    <property type="nucleotide sequence ID" value="NZ_JANSUY010000013.1"/>
</dbReference>
<name>A0A9X2P9I2_9BACT</name>
<protein>
    <submittedName>
        <fullName evidence="3">Gliding motility-associated C-terminal domain-containing protein</fullName>
    </submittedName>
</protein>
<feature type="domain" description="DUF11" evidence="1">
    <location>
        <begin position="1216"/>
        <end position="1339"/>
    </location>
</feature>
<feature type="domain" description="DUF7507" evidence="2">
    <location>
        <begin position="908"/>
        <end position="991"/>
    </location>
</feature>
<dbReference type="InterPro" id="IPR026341">
    <property type="entry name" value="T9SS_type_B"/>
</dbReference>
<reference evidence="3" key="1">
    <citation type="submission" date="2022-08" db="EMBL/GenBank/DDBJ databases">
        <authorList>
            <person name="Zhang D."/>
        </authorList>
    </citation>
    <scope>NUCLEOTIDE SEQUENCE</scope>
    <source>
        <strain evidence="3">XJ19-11</strain>
    </source>
</reference>
<dbReference type="Pfam" id="PF24346">
    <property type="entry name" value="DUF7507"/>
    <property type="match status" value="2"/>
</dbReference>
<sequence>MKAFFQYSFKKALLTNLFLILLTGVFSGKISAQTDNRVPFKHRVGNPAPENNIFKLRGDFTIIGNTNLTLLDQNEVNNSNNQMIYVDVDNNQNTVNSSSSTLVFSRENNADPNCSEIIYAGLYWSGRANPDLGMNFDVAIGTENGAPVTVSNKVQIAMHTNPIAFSFYTLTVGRNGSETNRYPRFSFTSKKGGDTYQFEFSNNNNNPARYRIGTSGPMTTLSNQTVSTDGNIRTVTFDPITITDGEVTLKIDRLQRIISRTEEVAAYQTEENFARITADGVFIPEIVKTVNLDKRKIRIKGPSSSDYQEITAAENDILYPAGELDDMYVGYADITQYIKNQGIGEYTVANVALTEGNGGRVGYFGHWGIVVVYENSKMNWRDVTVFDGYSYLKAIGDPAHVDGTLAIEGFKAVPNGPVNLKLGVMVGEGERGFTGDYLEIRNAADTEWVRLNHALNETNNFFNSSIYTPVSDNNGNLIANPRNPQFDNNTGIDIAMWNVPNPDNSIIANGQTSTVFRYGSRNDSYNIYSIAFSVDAYVPDIQGLNQIATINGEPATENPTVQPGQEIEYTLDIRNLGTEEIENGKVIIPIPFTSTFVDADFEVFFTSNTVKAPYFDPNLGATGSIVWELGELPLLEDINSILARITFKLKATEDCLILSNPNCDAFISVGGSISGKGKISQSEFSGIQLTQGFLDGDCEGEPIQTPLIIPIVGATEWANSNCGEVDLFDSFSFCNINPEEGIPFNSIAISFPVGIRFFDGIDPNKSNEFTASNPFPATSGTYFGIPVNSSNCIFEFKIEVSIVTTSPTVAEGAVYNYCQGQEIPNLNTLINPSNLGGESEYDVFFFTQAEGGEALQGYQIDSNDTGTVQIWVAEGSSSDCTGPRVLVTVNVNTCSIIFEKSGKLVDEDGNNITNAGDKIVYTFTVTNTGNVDYTNITLVDPKVTVVGGPIEILAPGATDSTTFTAEYILTQEDIDFGSFTNVATVKGDFAENEIEVSDDDVQVFEKIESIAVSKSTETETFNEVGQIISYTITVTNTGNTTLTNISVVDPLTGMDEIIPSLSPGQTVSFQTTYTVKVEDLISGTILNTVLVSTTGSDGDEVDSTDSVTIVGSKNEIIANDDEFGTHALDFGGVLGNILSNDLLNGQPVTPDNVNFEFVELDGIIGLLTTGDGELSLIPGVNEAREYRLKYILTESLNPTNSDEAFVTFRLVNSEVDMSITKTSNNAEIFEGDEFEYQIDVTNSSSFDATNVVVVDDLPNGITYVSSRFISTSTDINVSTDLTGTKLTYTIPYFPANSKLTIHVKVKANALINGSPLSIVNRVTVVSDEDDTNPDNNAAEDSNEINLFFIPNVITPNNDGKNDRFVIKGSQKFAKREIVILNRFGDHLYENSNYDNDWSAEGIVGGTYFFVFRGTDSEGKVHEFKGWIQVIKK</sequence>
<dbReference type="PANTHER" id="PTHR34819:SF3">
    <property type="entry name" value="CELL SURFACE PROTEIN"/>
    <property type="match status" value="1"/>
</dbReference>
<dbReference type="Pfam" id="PF01345">
    <property type="entry name" value="DUF11"/>
    <property type="match status" value="1"/>
</dbReference>
<comment type="caution">
    <text evidence="3">The sequence shown here is derived from an EMBL/GenBank/DDBJ whole genome shotgun (WGS) entry which is preliminary data.</text>
</comment>
<dbReference type="InterPro" id="IPR047589">
    <property type="entry name" value="DUF11_rpt"/>
</dbReference>
<keyword evidence="4" id="KW-1185">Reference proteome</keyword>
<dbReference type="InterPro" id="IPR001434">
    <property type="entry name" value="OmcB-like_DUF11"/>
</dbReference>
<evidence type="ECO:0000313" key="4">
    <source>
        <dbReference type="Proteomes" id="UP001142175"/>
    </source>
</evidence>
<evidence type="ECO:0000259" key="2">
    <source>
        <dbReference type="Pfam" id="PF24346"/>
    </source>
</evidence>
<dbReference type="Gene3D" id="2.60.40.1170">
    <property type="entry name" value="Mu homology domain, subdomain B"/>
    <property type="match status" value="1"/>
</dbReference>
<dbReference type="EMBL" id="JANSUY010000013">
    <property type="protein sequence ID" value="MCR9016290.1"/>
    <property type="molecule type" value="Genomic_DNA"/>
</dbReference>
<gene>
    <name evidence="3" type="ORF">NU887_14690</name>
</gene>
<accession>A0A9X2P9I2</accession>
<proteinExistence type="predicted"/>
<dbReference type="NCBIfam" id="TIGR01451">
    <property type="entry name" value="B_ant_repeat"/>
    <property type="match status" value="4"/>
</dbReference>
<dbReference type="PANTHER" id="PTHR34819">
    <property type="entry name" value="LARGE CYSTEINE-RICH PERIPLASMIC PROTEIN OMCB"/>
    <property type="match status" value="1"/>
</dbReference>
<evidence type="ECO:0000259" key="1">
    <source>
        <dbReference type="Pfam" id="PF01345"/>
    </source>
</evidence>
<dbReference type="Pfam" id="PF13585">
    <property type="entry name" value="CHU_C"/>
    <property type="match status" value="1"/>
</dbReference>
<feature type="domain" description="DUF7507" evidence="2">
    <location>
        <begin position="1009"/>
        <end position="1103"/>
    </location>
</feature>
<evidence type="ECO:0000313" key="3">
    <source>
        <dbReference type="EMBL" id="MCR9016290.1"/>
    </source>
</evidence>
<dbReference type="NCBIfam" id="TIGR04131">
    <property type="entry name" value="Bac_Flav_CTERM"/>
    <property type="match status" value="1"/>
</dbReference>
<dbReference type="Proteomes" id="UP001142175">
    <property type="component" value="Unassembled WGS sequence"/>
</dbReference>
<organism evidence="3 4">
    <name type="scientific">Aquiflexum gelatinilyticum</name>
    <dbReference type="NCBI Taxonomy" id="2961943"/>
    <lineage>
        <taxon>Bacteria</taxon>
        <taxon>Pseudomonadati</taxon>
        <taxon>Bacteroidota</taxon>
        <taxon>Cytophagia</taxon>
        <taxon>Cytophagales</taxon>
        <taxon>Cyclobacteriaceae</taxon>
        <taxon>Aquiflexum</taxon>
    </lineage>
</organism>
<dbReference type="InterPro" id="IPR055354">
    <property type="entry name" value="DUF7507"/>
</dbReference>